<evidence type="ECO:0000313" key="2">
    <source>
        <dbReference type="EMBL" id="RIA91437.1"/>
    </source>
</evidence>
<proteinExistence type="predicted"/>
<evidence type="ECO:0000259" key="1">
    <source>
        <dbReference type="Pfam" id="PF12530"/>
    </source>
</evidence>
<keyword evidence="3" id="KW-1185">Reference proteome</keyword>
<gene>
    <name evidence="2" type="ORF">C1645_767403</name>
</gene>
<dbReference type="InterPro" id="IPR022542">
    <property type="entry name" value="FOCAD/RST1_DUF3730"/>
</dbReference>
<protein>
    <recommendedName>
        <fullName evidence="1">DUF3730 domain-containing protein</fullName>
    </recommendedName>
</protein>
<evidence type="ECO:0000313" key="3">
    <source>
        <dbReference type="Proteomes" id="UP000265703"/>
    </source>
</evidence>
<dbReference type="Pfam" id="PF12530">
    <property type="entry name" value="DUF3730"/>
    <property type="match status" value="1"/>
</dbReference>
<organism evidence="2 3">
    <name type="scientific">Glomus cerebriforme</name>
    <dbReference type="NCBI Taxonomy" id="658196"/>
    <lineage>
        <taxon>Eukaryota</taxon>
        <taxon>Fungi</taxon>
        <taxon>Fungi incertae sedis</taxon>
        <taxon>Mucoromycota</taxon>
        <taxon>Glomeromycotina</taxon>
        <taxon>Glomeromycetes</taxon>
        <taxon>Glomerales</taxon>
        <taxon>Glomeraceae</taxon>
        <taxon>Glomus</taxon>
    </lineage>
</organism>
<accession>A0A397T5I2</accession>
<dbReference type="SUPFAM" id="SSF48371">
    <property type="entry name" value="ARM repeat"/>
    <property type="match status" value="1"/>
</dbReference>
<dbReference type="OrthoDB" id="6125419at2759"/>
<sequence>MELQHRSISIQSVQKVTQSIIENSKIAGTHPTGANEPSQWQLWSFVTSQSEITSSNAVNKVTSLVQSGIISWRDALNKLTDSLSILSGAQLDNVIIGITDILIYQVDTQTDSSLEYKCPFRDHSEIPHPYILIISTKTNESWLFLLAQIERIFDMSRLEFIKAKTSEKKSAFFRNMLSMIRPFLDFVILDGAQGKIELQNYWASTLIHFLIRTVHQNIDDKDFIELREHTLKYLLSVIQKLSLTPIAKYDVTNNTVNLLMQSFVNIMEASYMRNSFSPPFLKEFSNFLGIQILSIACDAHKSNLSTSHYVNLLFKILKLHYEFPSTISLPSLVLLWPSLVFLLSDTNSCESQSIILEIMQIVIETNLNELEDANAELINLAILSLFQVIAELIQNETRNIAMEILLKVQKFHNIQKASISNQKALEEITKLSSLSFITGTLAEILSETYNLLKLFPLSANIFKIDNPKLPFIPLFYIPYLFHNKENIRIQALDYIISLIDENISLAQSKKFPMFLLLLFILRNDPLSSIHLHILHHSLPSLVSPKDPIITTKVLKVTMSLVQDKDINRETSLEAVRIRVLYKLWKRQRRCWRSLRFILSDWVKNRKLNNSQVIKGESFEIEIAVLTTMRDICKSKARNYAEEVLPFISSLLQSVVLHPNSLCLIIESLNLCVEAEVVNVLAVWKVLMSYVADSVMKSENLNLQLIARLCQFYKLVAQMNEDTDVYDDFKHDILSRYLCPLIFPNHFSSISNLEQEETDINDSDRFQIQSNVQILKHGLRAIAQFQVKEISEYFPGSPKILLAQIINTNTTTPDLDKIEEWKLVLSKFISHEIDNMRRSLFKGVETSGGSKLSAGASGFESQDFLKAKQRLTLIGSKIVDDWESGIVNPGLRVGFALASLLCFRPTINEEIKEKSLKSSRFYKLLVNAIQDVTLTDHWIIRVGCVSEWYNFFVMGLQEVLPRTNNQIDGDAEENIVKSLVEDIMKQIIDARFPAVCQNAILAITGLCLALRSWNIMSVQHHATNVLRHLLDSFFVDAASVSNRQIQDSSFITSDEVQFSVMMALGYLSTLVMTDEKLVSETVDTLVMKLSEVDESAMSGWTLFGAGFSLGVLLSRLASSPIKTSDICSQTITFLTDFLSSPLLSNNQSNTPQINSAFGVLLGLSNIDREEEKEAEQIYQKCLSNLKEFVNSGGKIDDNIKSTIAGSAWFVGFSRDKGFNEKIVVEIVDIFEKAIKIADTEHEWMGYYFHFSQAYSHILLTALSIKQSSHHLSAFNAHVNSQIHILTSSNASVAKRHAAIITLGSLFGVNYFSLSHLQTTNPYSFTPSFTQVFDMLQSIAGLGQQSSTSGVMMSDVKGGRLATVVLGCLVQITEKISTGNEVTETFVTSSTEPKDYSRLSKTSYLRTLFDELIEISLKGNIPHSPVSAEAGSVIVKSLLNVNLALPSVNWFPPLIKFNTPFFKKFNLHYQSVLFAIRHCEHSTSLTEFLLFMLIDFSEIFIREEKDESNDMEYKKLLVGEGLGKILELCGFEEKKIKNGQTSNQPIQKRGMENIMKKIVIPNPRICEIVKGMVTSLFDNIEKKLGDPNIEELQINFLTTMNNYLSSTNISNAPSIGATTSLRQELLSLLKDVHNTIPFPTSQTQAHIIRLAIQACDNLNDFSITMPNNRSELGKYVLAISVNSELGRIDATKCLIPVLEECLITFGIASKDSQHVDIITPPILFSWIFHAIHVHIRKTFKSSKIKLEWLIRILDVLIVVTGTSQEDKLVRGELLEYGVKITLNGLVNLSFEEYPNELNEFNDLDTLKSFKLWDERFENVMQNVVNVRKLSSLIPKEFVNSSEVKDNGIETIQKQVCALF</sequence>
<dbReference type="EMBL" id="QKYT01000152">
    <property type="protein sequence ID" value="RIA91437.1"/>
    <property type="molecule type" value="Genomic_DNA"/>
</dbReference>
<reference evidence="2 3" key="1">
    <citation type="submission" date="2018-06" db="EMBL/GenBank/DDBJ databases">
        <title>Comparative genomics reveals the genomic features of Rhizophagus irregularis, R. cerebriforme, R. diaphanum and Gigaspora rosea, and their symbiotic lifestyle signature.</title>
        <authorList>
            <person name="Morin E."/>
            <person name="San Clemente H."/>
            <person name="Chen E.C.H."/>
            <person name="De La Providencia I."/>
            <person name="Hainaut M."/>
            <person name="Kuo A."/>
            <person name="Kohler A."/>
            <person name="Murat C."/>
            <person name="Tang N."/>
            <person name="Roy S."/>
            <person name="Loubradou J."/>
            <person name="Henrissat B."/>
            <person name="Grigoriev I.V."/>
            <person name="Corradi N."/>
            <person name="Roux C."/>
            <person name="Martin F.M."/>
        </authorList>
    </citation>
    <scope>NUCLEOTIDE SEQUENCE [LARGE SCALE GENOMIC DNA]</scope>
    <source>
        <strain evidence="2 3">DAOM 227022</strain>
    </source>
</reference>
<comment type="caution">
    <text evidence="2">The sequence shown here is derived from an EMBL/GenBank/DDBJ whole genome shotgun (WGS) entry which is preliminary data.</text>
</comment>
<dbReference type="InterPro" id="IPR016024">
    <property type="entry name" value="ARM-type_fold"/>
</dbReference>
<name>A0A397T5I2_9GLOM</name>
<feature type="domain" description="DUF3730" evidence="1">
    <location>
        <begin position="515"/>
        <end position="734"/>
    </location>
</feature>
<dbReference type="Proteomes" id="UP000265703">
    <property type="component" value="Unassembled WGS sequence"/>
</dbReference>